<reference evidence="3" key="1">
    <citation type="submission" date="2015-03" db="EMBL/GenBank/DDBJ databases">
        <title>Draft genome sequence of a novel methanotroph (Sn10-6) isolated from flooded ricefield rhizosphere in India.</title>
        <authorList>
            <person name="Pandit P.S."/>
            <person name="Pore S.D."/>
            <person name="Arora P."/>
            <person name="Kapse N.G."/>
            <person name="Dhakephalkar P.K."/>
            <person name="Rahalkar M.C."/>
        </authorList>
    </citation>
    <scope>NUCLEOTIDE SEQUENCE [LARGE SCALE GENOMIC DNA]</scope>
    <source>
        <strain evidence="3">Sn10-6</strain>
    </source>
</reference>
<feature type="domain" description="FimV N-terminal" evidence="1">
    <location>
        <begin position="1"/>
        <end position="101"/>
    </location>
</feature>
<keyword evidence="3" id="KW-1185">Reference proteome</keyword>
<dbReference type="InterPro" id="IPR020012">
    <property type="entry name" value="LysM_FimV"/>
</dbReference>
<comment type="caution">
    <text evidence="2">The sequence shown here is derived from an EMBL/GenBank/DDBJ whole genome shotgun (WGS) entry which is preliminary data.</text>
</comment>
<dbReference type="EMBL" id="LAJX01000223">
    <property type="protein sequence ID" value="KJV05471.1"/>
    <property type="molecule type" value="Genomic_DNA"/>
</dbReference>
<reference evidence="2 3" key="2">
    <citation type="journal article" date="2016" name="Microb. Ecol.">
        <title>Genome Characteristics of a Novel Type I Methanotroph (Sn10-6) Isolated from a Flooded Indian Rice Field.</title>
        <authorList>
            <person name="Rahalkar M.C."/>
            <person name="Pandit P.S."/>
            <person name="Dhakephalkar P.K."/>
            <person name="Pore S."/>
            <person name="Arora P."/>
            <person name="Kapse N."/>
        </authorList>
    </citation>
    <scope>NUCLEOTIDE SEQUENCE [LARGE SCALE GENOMIC DNA]</scope>
    <source>
        <strain evidence="2 3">Sn10-6</strain>
    </source>
</reference>
<evidence type="ECO:0000259" key="1">
    <source>
        <dbReference type="Pfam" id="PF25800"/>
    </source>
</evidence>
<evidence type="ECO:0000313" key="2">
    <source>
        <dbReference type="EMBL" id="KJV05471.1"/>
    </source>
</evidence>
<sequence>MHSALNQSLDAEIALVLSPGEQLSNVNITLAAPDKFDELGIPWSYYLSKVRFEKITTPSGGAKIRVTSREALKEPLLEFILEVSWPKGNLYRQFTVLVDPPTTYQHLSRPVITRQYEQDDYAYKPKSKRRVSDEARVDTASKVSGEGYGPVSKNDTLWNIAERLSHNSNASIEQMLIALYQENPHAFYKANINALTAGKSFKKFLVKKPL</sequence>
<dbReference type="AlphaFoldDB" id="A0A0F3IFD3"/>
<evidence type="ECO:0000313" key="3">
    <source>
        <dbReference type="Proteomes" id="UP000033684"/>
    </source>
</evidence>
<dbReference type="Proteomes" id="UP000033684">
    <property type="component" value="Unassembled WGS sequence"/>
</dbReference>
<name>A0A0F3IFD3_9GAMM</name>
<dbReference type="OrthoDB" id="5298707at2"/>
<proteinExistence type="predicted"/>
<dbReference type="NCBIfam" id="TIGR03505">
    <property type="entry name" value="FimV_core"/>
    <property type="match status" value="1"/>
</dbReference>
<accession>A0A0F3IFD3</accession>
<dbReference type="RefSeq" id="WP_045780270.1">
    <property type="nucleotide sequence ID" value="NZ_LAJX01000223.1"/>
</dbReference>
<dbReference type="InterPro" id="IPR057840">
    <property type="entry name" value="FimV_N"/>
</dbReference>
<dbReference type="Pfam" id="PF25800">
    <property type="entry name" value="FimV_N"/>
    <property type="match status" value="1"/>
</dbReference>
<dbReference type="PATRIC" id="fig|1632867.3.peg.2658"/>
<gene>
    <name evidence="2" type="ORF">VZ94_17930</name>
</gene>
<protein>
    <recommendedName>
        <fullName evidence="1">FimV N-terminal domain-containing protein</fullName>
    </recommendedName>
</protein>
<organism evidence="2 3">
    <name type="scientific">Methylocucumis oryzae</name>
    <dbReference type="NCBI Taxonomy" id="1632867"/>
    <lineage>
        <taxon>Bacteria</taxon>
        <taxon>Pseudomonadati</taxon>
        <taxon>Pseudomonadota</taxon>
        <taxon>Gammaproteobacteria</taxon>
        <taxon>Methylococcales</taxon>
        <taxon>Methylococcaceae</taxon>
        <taxon>Methylocucumis</taxon>
    </lineage>
</organism>